<accession>A0A239KUZ6</accession>
<reference evidence="2 3" key="1">
    <citation type="submission" date="2017-06" db="EMBL/GenBank/DDBJ databases">
        <authorList>
            <person name="Kim H.J."/>
            <person name="Triplett B.A."/>
        </authorList>
    </citation>
    <scope>NUCLEOTIDE SEQUENCE [LARGE SCALE GENOMIC DNA]</scope>
    <source>
        <strain evidence="2 3">SCA</strain>
    </source>
</reference>
<dbReference type="EMBL" id="FZOJ01000055">
    <property type="protein sequence ID" value="SNT22031.1"/>
    <property type="molecule type" value="Genomic_DNA"/>
</dbReference>
<feature type="transmembrane region" description="Helical" evidence="1">
    <location>
        <begin position="34"/>
        <end position="54"/>
    </location>
</feature>
<feature type="transmembrane region" description="Helical" evidence="1">
    <location>
        <begin position="84"/>
        <end position="103"/>
    </location>
</feature>
<feature type="transmembrane region" description="Helical" evidence="1">
    <location>
        <begin position="6"/>
        <end position="27"/>
    </location>
</feature>
<keyword evidence="1" id="KW-0472">Membrane</keyword>
<evidence type="ECO:0000256" key="1">
    <source>
        <dbReference type="SAM" id="Phobius"/>
    </source>
</evidence>
<keyword evidence="1" id="KW-1133">Transmembrane helix</keyword>
<feature type="transmembrane region" description="Helical" evidence="1">
    <location>
        <begin position="123"/>
        <end position="142"/>
    </location>
</feature>
<organism evidence="2 3">
    <name type="scientific">Anaerovirgula multivorans</name>
    <dbReference type="NCBI Taxonomy" id="312168"/>
    <lineage>
        <taxon>Bacteria</taxon>
        <taxon>Bacillati</taxon>
        <taxon>Bacillota</taxon>
        <taxon>Clostridia</taxon>
        <taxon>Peptostreptococcales</taxon>
        <taxon>Natronincolaceae</taxon>
        <taxon>Anaerovirgula</taxon>
    </lineage>
</organism>
<evidence type="ECO:0000313" key="2">
    <source>
        <dbReference type="EMBL" id="SNT22031.1"/>
    </source>
</evidence>
<keyword evidence="3" id="KW-1185">Reference proteome</keyword>
<sequence>MLNYWCIVLFISFPESVLILLLGFHLTNIRNANLYKILIISAIQAIISLFLLIFMIGAEYATILQIASLYVLVLIFFQFQYYKAIIPVLIGSFIQGILQSIIFPFLSSFLKIEIMTLQNDFKSGIICFFPVLLISVLLFLFIRKKNYYVWDIIT</sequence>
<protein>
    <submittedName>
        <fullName evidence="2">Uncharacterized protein</fullName>
    </submittedName>
</protein>
<dbReference type="Proteomes" id="UP000198304">
    <property type="component" value="Unassembled WGS sequence"/>
</dbReference>
<name>A0A239KUZ6_9FIRM</name>
<proteinExistence type="predicted"/>
<keyword evidence="1" id="KW-0812">Transmembrane</keyword>
<evidence type="ECO:0000313" key="3">
    <source>
        <dbReference type="Proteomes" id="UP000198304"/>
    </source>
</evidence>
<gene>
    <name evidence="2" type="ORF">SAMN05446037_105511</name>
</gene>
<feature type="transmembrane region" description="Helical" evidence="1">
    <location>
        <begin position="60"/>
        <end position="77"/>
    </location>
</feature>
<dbReference type="AlphaFoldDB" id="A0A239KUZ6"/>